<accession>A0ABQ9FD57</accession>
<dbReference type="InterPro" id="IPR006993">
    <property type="entry name" value="Glut_rich_SH3-bd"/>
</dbReference>
<dbReference type="EMBL" id="JARBDR010000337">
    <property type="protein sequence ID" value="KAJ8315231.1"/>
    <property type="molecule type" value="Genomic_DNA"/>
</dbReference>
<proteinExistence type="inferred from homology"/>
<evidence type="ECO:0000313" key="3">
    <source>
        <dbReference type="Proteomes" id="UP001217089"/>
    </source>
</evidence>
<comment type="similarity">
    <text evidence="1">Belongs to the SH3BGR family.</text>
</comment>
<evidence type="ECO:0008006" key="4">
    <source>
        <dbReference type="Google" id="ProtNLM"/>
    </source>
</evidence>
<dbReference type="PANTHER" id="PTHR12232:SF15">
    <property type="entry name" value="SH3 DOMAIN-BINDING GLUTAMIC ACID-RICH PROTEIN HOMOLOG"/>
    <property type="match status" value="1"/>
</dbReference>
<evidence type="ECO:0000313" key="2">
    <source>
        <dbReference type="EMBL" id="KAJ8315231.1"/>
    </source>
</evidence>
<dbReference type="Gene3D" id="3.40.30.10">
    <property type="entry name" value="Glutaredoxin"/>
    <property type="match status" value="1"/>
</dbReference>
<dbReference type="InterPro" id="IPR051033">
    <property type="entry name" value="SH3BGR"/>
</dbReference>
<dbReference type="SUPFAM" id="SSF52833">
    <property type="entry name" value="Thioredoxin-like"/>
    <property type="match status" value="1"/>
</dbReference>
<dbReference type="Proteomes" id="UP001217089">
    <property type="component" value="Unassembled WGS sequence"/>
</dbReference>
<gene>
    <name evidence="2" type="ORF">KUTeg_007381</name>
</gene>
<keyword evidence="3" id="KW-1185">Reference proteome</keyword>
<dbReference type="PANTHER" id="PTHR12232">
    <property type="entry name" value="SH3 DOMAIN-BINDING GLUTAMIC ACID-RICH-LIKE PROTEIN"/>
    <property type="match status" value="1"/>
</dbReference>
<dbReference type="Pfam" id="PF04908">
    <property type="entry name" value="SH3BGR"/>
    <property type="match status" value="1"/>
</dbReference>
<evidence type="ECO:0000256" key="1">
    <source>
        <dbReference type="ARBA" id="ARBA00007764"/>
    </source>
</evidence>
<comment type="caution">
    <text evidence="2">The sequence shown here is derived from an EMBL/GenBank/DDBJ whole genome shotgun (WGS) entry which is preliminary data.</text>
</comment>
<dbReference type="InterPro" id="IPR036249">
    <property type="entry name" value="Thioredoxin-like_sf"/>
</dbReference>
<sequence length="156" mass="17855">MYKMVIKVYIAGVGCSSAQKNTQAAIMRYLDSKKIPYEAIDITTPENEEQKKFMRANSKPASGKTVALPPQIFNDDEYLGDYDEFFNYQEDNNLDVFFKLASPTEVSNATVEVTGEDEEEKKDECYNDQVKYTVVLFSNAKIQCQKVPPRMFTKKN</sequence>
<reference evidence="2 3" key="1">
    <citation type="submission" date="2022-12" db="EMBL/GenBank/DDBJ databases">
        <title>Chromosome-level genome of Tegillarca granosa.</title>
        <authorList>
            <person name="Kim J."/>
        </authorList>
    </citation>
    <scope>NUCLEOTIDE SEQUENCE [LARGE SCALE GENOMIC DNA]</scope>
    <source>
        <strain evidence="2">Teg-2019</strain>
        <tissue evidence="2">Adductor muscle</tissue>
    </source>
</reference>
<protein>
    <recommendedName>
        <fullName evidence="4">SH3 domain-binding glutamic acid-rich-like protein</fullName>
    </recommendedName>
</protein>
<dbReference type="PROSITE" id="PS51354">
    <property type="entry name" value="GLUTAREDOXIN_2"/>
    <property type="match status" value="1"/>
</dbReference>
<organism evidence="2 3">
    <name type="scientific">Tegillarca granosa</name>
    <name type="common">Malaysian cockle</name>
    <name type="synonym">Anadara granosa</name>
    <dbReference type="NCBI Taxonomy" id="220873"/>
    <lineage>
        <taxon>Eukaryota</taxon>
        <taxon>Metazoa</taxon>
        <taxon>Spiralia</taxon>
        <taxon>Lophotrochozoa</taxon>
        <taxon>Mollusca</taxon>
        <taxon>Bivalvia</taxon>
        <taxon>Autobranchia</taxon>
        <taxon>Pteriomorphia</taxon>
        <taxon>Arcoida</taxon>
        <taxon>Arcoidea</taxon>
        <taxon>Arcidae</taxon>
        <taxon>Tegillarca</taxon>
    </lineage>
</organism>
<name>A0ABQ9FD57_TEGGR</name>